<keyword evidence="4" id="KW-1185">Reference proteome</keyword>
<proteinExistence type="predicted"/>
<dbReference type="RefSeq" id="XP_018000160.1">
    <property type="nucleotide sequence ID" value="XM_018140355.1"/>
</dbReference>
<feature type="signal peptide" evidence="2">
    <location>
        <begin position="1"/>
        <end position="18"/>
    </location>
</feature>
<evidence type="ECO:0000313" key="3">
    <source>
        <dbReference type="EMBL" id="KPI40197.1"/>
    </source>
</evidence>
<evidence type="ECO:0000313" key="4">
    <source>
        <dbReference type="Proteomes" id="UP000038010"/>
    </source>
</evidence>
<name>A0A0N1H4I8_9EURO</name>
<evidence type="ECO:0000256" key="2">
    <source>
        <dbReference type="SAM" id="SignalP"/>
    </source>
</evidence>
<gene>
    <name evidence="3" type="ORF">AB675_11501</name>
</gene>
<feature type="chain" id="PRO_5005873049" description="Protein rds1" evidence="2">
    <location>
        <begin position="19"/>
        <end position="438"/>
    </location>
</feature>
<evidence type="ECO:0000256" key="1">
    <source>
        <dbReference type="SAM" id="MobiDB-lite"/>
    </source>
</evidence>
<sequence length="438" mass="46009">MHFSSLLAVAALTTLASAAPVADNLRDLTYGDRTAYASAWNAGHAPPQQSYYPAPGGQGGYPPPPPPPSGGNNQPSPGNNGPGSPPPDNSQGIPAPPKQASDKPFALDNGFPTVPNPSDALTKINLAARGTLSNAPPPANPPSAQTLTSLKLIAFNELFETFYFTELLKNVTEGVKGYGFQDQALKKKVIDTLVAVQAQEQLHALNANNALNRFNAGPIKACQYDAPVDNFIDAIKLASTFTDVVLGTLADVSVVAGQNGDAGNIRGFTASLGQEGEQNGFYRDLLGKIPSALPFLTASLRDFAFSALNQNFVVKGSCPNIDTIDLKIFGTLTLETPGDIQPKDQNLDFSFPSGQNQGSGKLSLVYINQQNVPVVQPIQQLTAKGPDGKIRFSSPLPYTKNLMNGLTIAAVVDGEGPFPNITSVGAKTLFGPALIEIN</sequence>
<dbReference type="AlphaFoldDB" id="A0A0N1H4I8"/>
<accession>A0A0N1H4I8</accession>
<keyword evidence="2" id="KW-0732">Signal</keyword>
<reference evidence="3 4" key="1">
    <citation type="submission" date="2015-06" db="EMBL/GenBank/DDBJ databases">
        <title>Draft genome of the ant-associated black yeast Phialophora attae CBS 131958.</title>
        <authorList>
            <person name="Moreno L.F."/>
            <person name="Stielow B.J."/>
            <person name="de Hoog S."/>
            <person name="Vicente V.A."/>
            <person name="Weiss V.A."/>
            <person name="de Vries M."/>
            <person name="Cruz L.M."/>
            <person name="Souza E.M."/>
        </authorList>
    </citation>
    <scope>NUCLEOTIDE SEQUENCE [LARGE SCALE GENOMIC DNA]</scope>
    <source>
        <strain evidence="3 4">CBS 131958</strain>
    </source>
</reference>
<dbReference type="VEuPathDB" id="FungiDB:AB675_11501"/>
<evidence type="ECO:0008006" key="5">
    <source>
        <dbReference type="Google" id="ProtNLM"/>
    </source>
</evidence>
<organism evidence="3 4">
    <name type="scientific">Cyphellophora attinorum</name>
    <dbReference type="NCBI Taxonomy" id="1664694"/>
    <lineage>
        <taxon>Eukaryota</taxon>
        <taxon>Fungi</taxon>
        <taxon>Dikarya</taxon>
        <taxon>Ascomycota</taxon>
        <taxon>Pezizomycotina</taxon>
        <taxon>Eurotiomycetes</taxon>
        <taxon>Chaetothyriomycetidae</taxon>
        <taxon>Chaetothyriales</taxon>
        <taxon>Cyphellophoraceae</taxon>
        <taxon>Cyphellophora</taxon>
    </lineage>
</organism>
<feature type="compositionally biased region" description="Low complexity" evidence="1">
    <location>
        <begin position="70"/>
        <end position="79"/>
    </location>
</feature>
<protein>
    <recommendedName>
        <fullName evidence="5">Protein rds1</fullName>
    </recommendedName>
</protein>
<dbReference type="Proteomes" id="UP000038010">
    <property type="component" value="Unassembled WGS sequence"/>
</dbReference>
<dbReference type="EMBL" id="LFJN01000013">
    <property type="protein sequence ID" value="KPI40197.1"/>
    <property type="molecule type" value="Genomic_DNA"/>
</dbReference>
<comment type="caution">
    <text evidence="3">The sequence shown here is derived from an EMBL/GenBank/DDBJ whole genome shotgun (WGS) entry which is preliminary data.</text>
</comment>
<dbReference type="GeneID" id="28732236"/>
<feature type="region of interest" description="Disordered" evidence="1">
    <location>
        <begin position="41"/>
        <end position="116"/>
    </location>
</feature>
<dbReference type="OrthoDB" id="5293813at2759"/>
<feature type="compositionally biased region" description="Low complexity" evidence="1">
    <location>
        <begin position="46"/>
        <end position="55"/>
    </location>
</feature>